<protein>
    <submittedName>
        <fullName evidence="2">Uncharacterized protein</fullName>
    </submittedName>
</protein>
<evidence type="ECO:0000256" key="1">
    <source>
        <dbReference type="SAM" id="MobiDB-lite"/>
    </source>
</evidence>
<organism evidence="2 3">
    <name type="scientific">Lactuca saligna</name>
    <name type="common">Willowleaf lettuce</name>
    <dbReference type="NCBI Taxonomy" id="75948"/>
    <lineage>
        <taxon>Eukaryota</taxon>
        <taxon>Viridiplantae</taxon>
        <taxon>Streptophyta</taxon>
        <taxon>Embryophyta</taxon>
        <taxon>Tracheophyta</taxon>
        <taxon>Spermatophyta</taxon>
        <taxon>Magnoliopsida</taxon>
        <taxon>eudicotyledons</taxon>
        <taxon>Gunneridae</taxon>
        <taxon>Pentapetalae</taxon>
        <taxon>asterids</taxon>
        <taxon>campanulids</taxon>
        <taxon>Asterales</taxon>
        <taxon>Asteraceae</taxon>
        <taxon>Cichorioideae</taxon>
        <taxon>Cichorieae</taxon>
        <taxon>Lactucinae</taxon>
        <taxon>Lactuca</taxon>
    </lineage>
</organism>
<dbReference type="AlphaFoldDB" id="A0AA35VYM0"/>
<evidence type="ECO:0000313" key="3">
    <source>
        <dbReference type="Proteomes" id="UP001177003"/>
    </source>
</evidence>
<feature type="compositionally biased region" description="Polar residues" evidence="1">
    <location>
        <begin position="45"/>
        <end position="57"/>
    </location>
</feature>
<evidence type="ECO:0000313" key="2">
    <source>
        <dbReference type="EMBL" id="CAI9269818.1"/>
    </source>
</evidence>
<dbReference type="EMBL" id="OX465077">
    <property type="protein sequence ID" value="CAI9269818.1"/>
    <property type="molecule type" value="Genomic_DNA"/>
</dbReference>
<gene>
    <name evidence="2" type="ORF">LSALG_LOCUS10170</name>
</gene>
<feature type="compositionally biased region" description="Acidic residues" evidence="1">
    <location>
        <begin position="28"/>
        <end position="42"/>
    </location>
</feature>
<reference evidence="2" key="1">
    <citation type="submission" date="2023-04" db="EMBL/GenBank/DDBJ databases">
        <authorList>
            <person name="Vijverberg K."/>
            <person name="Xiong W."/>
            <person name="Schranz E."/>
        </authorList>
    </citation>
    <scope>NUCLEOTIDE SEQUENCE</scope>
</reference>
<accession>A0AA35VYM0</accession>
<sequence>MDSSNRKLGFVSGGVQSSGTASGIQNQEEIELPESDDEEEDDGKNTSTQLSELSLTENRPIPRSVARHRPPSDPSMSSNHPTSKKLCKPPLSLGLIINISFCLQQYTHAYKFSFYSQENRFVLLIVLIWKIKRSRRLETQRPLITTTEHPTSSNLFQIREKQTNSGLTNCQIYLMI</sequence>
<name>A0AA35VYM0_LACSI</name>
<keyword evidence="3" id="KW-1185">Reference proteome</keyword>
<feature type="region of interest" description="Disordered" evidence="1">
    <location>
        <begin position="1"/>
        <end position="84"/>
    </location>
</feature>
<proteinExistence type="predicted"/>
<feature type="compositionally biased region" description="Polar residues" evidence="1">
    <location>
        <begin position="14"/>
        <end position="27"/>
    </location>
</feature>
<dbReference type="Proteomes" id="UP001177003">
    <property type="component" value="Chromosome 1"/>
</dbReference>